<protein>
    <submittedName>
        <fullName evidence="3">Uncharacterized protein</fullName>
    </submittedName>
</protein>
<keyword evidence="2" id="KW-0812">Transmembrane</keyword>
<organism evidence="3 4">
    <name type="scientific">Streptomonospora litoralis</name>
    <dbReference type="NCBI Taxonomy" id="2498135"/>
    <lineage>
        <taxon>Bacteria</taxon>
        <taxon>Bacillati</taxon>
        <taxon>Actinomycetota</taxon>
        <taxon>Actinomycetes</taxon>
        <taxon>Streptosporangiales</taxon>
        <taxon>Nocardiopsidaceae</taxon>
        <taxon>Streptomonospora</taxon>
    </lineage>
</organism>
<keyword evidence="4" id="KW-1185">Reference proteome</keyword>
<accession>A0A4P6Q4X1</accession>
<evidence type="ECO:0000256" key="1">
    <source>
        <dbReference type="SAM" id="MobiDB-lite"/>
    </source>
</evidence>
<gene>
    <name evidence="3" type="ORF">EKD16_17760</name>
</gene>
<name>A0A4P6Q4X1_9ACTN</name>
<dbReference type="Proteomes" id="UP000292235">
    <property type="component" value="Chromosome"/>
</dbReference>
<feature type="compositionally biased region" description="Low complexity" evidence="1">
    <location>
        <begin position="252"/>
        <end position="275"/>
    </location>
</feature>
<sequence length="317" mass="33105">MRFRSHDGLDHLVARLRPQVNASEELDAARPAARELLAGIPEQEQEPAVAPKRTARRLLIAVPAAAVLAAGGVAATALMPTSAPDAVAPDRAAALEIDVSDGVVVAEVKDPTADPERYAARFAEHGLDVELSLVPASPTMVGKLVYLDGDSKSQGRDGRDVEVVEAPGKCAPGGGCPVGVRIPEGYENHVELAFGRKPQEGEKYQTTNSATAEGEALEGTDIPGMTVGEAEEVIAEHGQEVAEYRILTEEAAGPGASAPAPVPSASPGGQSAAPPQESEQTVVQSEKAEDAPDDYYVRDVSLWAPGEVLLMVSETRK</sequence>
<feature type="transmembrane region" description="Helical" evidence="2">
    <location>
        <begin position="58"/>
        <end position="79"/>
    </location>
</feature>
<dbReference type="EMBL" id="CP036455">
    <property type="protein sequence ID" value="QBI55320.1"/>
    <property type="molecule type" value="Genomic_DNA"/>
</dbReference>
<evidence type="ECO:0000313" key="3">
    <source>
        <dbReference type="EMBL" id="QBI55320.1"/>
    </source>
</evidence>
<evidence type="ECO:0000256" key="2">
    <source>
        <dbReference type="SAM" id="Phobius"/>
    </source>
</evidence>
<keyword evidence="2" id="KW-0472">Membrane</keyword>
<dbReference type="AlphaFoldDB" id="A0A4P6Q4X1"/>
<keyword evidence="2" id="KW-1133">Transmembrane helix</keyword>
<evidence type="ECO:0000313" key="4">
    <source>
        <dbReference type="Proteomes" id="UP000292235"/>
    </source>
</evidence>
<reference evidence="3 4" key="1">
    <citation type="submission" date="2019-02" db="EMBL/GenBank/DDBJ databases">
        <authorList>
            <person name="Khodamoradi S."/>
            <person name="Hahnke R.L."/>
            <person name="Kaempfer P."/>
            <person name="Schumann P."/>
            <person name="Rohde M."/>
            <person name="Steinert M."/>
            <person name="Luzhetskyy A."/>
            <person name="Wink J."/>
            <person name="Ruckert C."/>
        </authorList>
    </citation>
    <scope>NUCLEOTIDE SEQUENCE [LARGE SCALE GENOMIC DNA]</scope>
    <source>
        <strain evidence="3 4">M2</strain>
    </source>
</reference>
<dbReference type="KEGG" id="strr:EKD16_17760"/>
<dbReference type="OrthoDB" id="3826074at2"/>
<dbReference type="RefSeq" id="WP_131099346.1">
    <property type="nucleotide sequence ID" value="NZ_CP036455.1"/>
</dbReference>
<feature type="region of interest" description="Disordered" evidence="1">
    <location>
        <begin position="196"/>
        <end position="223"/>
    </location>
</feature>
<feature type="region of interest" description="Disordered" evidence="1">
    <location>
        <begin position="252"/>
        <end position="295"/>
    </location>
</feature>
<proteinExistence type="predicted"/>